<dbReference type="CDD" id="cd18774">
    <property type="entry name" value="PDC2_HK_sensor"/>
    <property type="match status" value="1"/>
</dbReference>
<proteinExistence type="predicted"/>
<dbReference type="NCBIfam" id="TIGR00254">
    <property type="entry name" value="GGDEF"/>
    <property type="match status" value="1"/>
</dbReference>
<dbReference type="InterPro" id="IPR029787">
    <property type="entry name" value="Nucleotide_cyclase"/>
</dbReference>
<keyword evidence="4" id="KW-1185">Reference proteome</keyword>
<keyword evidence="1" id="KW-0812">Transmembrane</keyword>
<gene>
    <name evidence="3" type="ORF">NCCP691_37230</name>
</gene>
<dbReference type="InterPro" id="IPR000160">
    <property type="entry name" value="GGDEF_dom"/>
</dbReference>
<evidence type="ECO:0000313" key="3">
    <source>
        <dbReference type="EMBL" id="GIZ53709.1"/>
    </source>
</evidence>
<evidence type="ECO:0000313" key="4">
    <source>
        <dbReference type="Proteomes" id="UP000887222"/>
    </source>
</evidence>
<feature type="domain" description="GGDEF" evidence="2">
    <location>
        <begin position="350"/>
        <end position="482"/>
    </location>
</feature>
<dbReference type="Gene3D" id="3.30.450.20">
    <property type="entry name" value="PAS domain"/>
    <property type="match status" value="1"/>
</dbReference>
<sequence length="492" mass="53488">MYWHNYTLERRSLVQGTISTTRHLAQLVDAKLQTAVAVLEALAVLPSLRSGNLDNFLLDSIHGGPPEWLAGLAVTDLKGRVLYDSTHRNYEWASWDRKYYVDVPTVPKISEPYLGGFAQEPVVAVTVPVEVRGEHVLNLTGLVRVQEFTKLHLALPVPDSWLVSIVDEHGHIISRTTNLPQYFRMPGNASLLSAMGGSDEGLFNGATVDGRRVLGVFSRAASSRWVVAIGIPAEDLATELRLRLVLSSIALLLATAVAVVAVWVVARKIALTVRELRTPALALGRGETPALPQFYFKEAEEVGSELLRAADLLQSAQHRANHDALTGLPNRVLFKHLTDQQLAVAQRTNAPFSVLFIDLDGFKKVNDSLGHQAGDELLIQVAQRMRTQTRAADAVSRHGGDEFAVLLFGAGSDDGVQVAEGLLDAISFPYRISGQSCLVSASIGVATYPLDGITTEALLQKADTAMYVAKARGKHRVVAASKLSLDENKKTF</sequence>
<reference evidence="3 4" key="1">
    <citation type="journal article" date="2022" name="Int. J. Syst. Evol. Microbiol.">
        <title>Noviherbaspirillum aridicola sp. nov., isolated from an arid soil in Pakistan.</title>
        <authorList>
            <person name="Khan I.U."/>
            <person name="Saqib M."/>
            <person name="Amin A."/>
            <person name="Hussain F."/>
            <person name="Li L."/>
            <person name="Liu Y.H."/>
            <person name="Fang B.Z."/>
            <person name="Ahmed I."/>
            <person name="Li W.J."/>
        </authorList>
    </citation>
    <scope>NUCLEOTIDE SEQUENCE [LARGE SCALE GENOMIC DNA]</scope>
    <source>
        <strain evidence="3 4">NCCP-691</strain>
    </source>
</reference>
<dbReference type="CDD" id="cd01949">
    <property type="entry name" value="GGDEF"/>
    <property type="match status" value="1"/>
</dbReference>
<dbReference type="PANTHER" id="PTHR46663:SF3">
    <property type="entry name" value="SLL0267 PROTEIN"/>
    <property type="match status" value="1"/>
</dbReference>
<accession>A0ABQ4Q9G6</accession>
<keyword evidence="1" id="KW-0472">Membrane</keyword>
<protein>
    <recommendedName>
        <fullName evidence="2">GGDEF domain-containing protein</fullName>
    </recommendedName>
</protein>
<dbReference type="PROSITE" id="PS50887">
    <property type="entry name" value="GGDEF"/>
    <property type="match status" value="1"/>
</dbReference>
<dbReference type="Pfam" id="PF00990">
    <property type="entry name" value="GGDEF"/>
    <property type="match status" value="1"/>
</dbReference>
<dbReference type="EMBL" id="BPMK01000019">
    <property type="protein sequence ID" value="GIZ53709.1"/>
    <property type="molecule type" value="Genomic_DNA"/>
</dbReference>
<dbReference type="SUPFAM" id="SSF55073">
    <property type="entry name" value="Nucleotide cyclase"/>
    <property type="match status" value="1"/>
</dbReference>
<dbReference type="InterPro" id="IPR052163">
    <property type="entry name" value="DGC-Regulatory_Protein"/>
</dbReference>
<feature type="transmembrane region" description="Helical" evidence="1">
    <location>
        <begin position="244"/>
        <end position="266"/>
    </location>
</feature>
<name>A0ABQ4Q9G6_9BURK</name>
<dbReference type="InterPro" id="IPR043128">
    <property type="entry name" value="Rev_trsase/Diguanyl_cyclase"/>
</dbReference>
<organism evidence="3 4">
    <name type="scientific">Noviherbaspirillum aridicola</name>
    <dbReference type="NCBI Taxonomy" id="2849687"/>
    <lineage>
        <taxon>Bacteria</taxon>
        <taxon>Pseudomonadati</taxon>
        <taxon>Pseudomonadota</taxon>
        <taxon>Betaproteobacteria</taxon>
        <taxon>Burkholderiales</taxon>
        <taxon>Oxalobacteraceae</taxon>
        <taxon>Noviherbaspirillum</taxon>
    </lineage>
</organism>
<keyword evidence="1" id="KW-1133">Transmembrane helix</keyword>
<dbReference type="Proteomes" id="UP000887222">
    <property type="component" value="Unassembled WGS sequence"/>
</dbReference>
<dbReference type="RefSeq" id="WP_220810119.1">
    <property type="nucleotide sequence ID" value="NZ_BPMK01000019.1"/>
</dbReference>
<dbReference type="PANTHER" id="PTHR46663">
    <property type="entry name" value="DIGUANYLATE CYCLASE DGCT-RELATED"/>
    <property type="match status" value="1"/>
</dbReference>
<evidence type="ECO:0000259" key="2">
    <source>
        <dbReference type="PROSITE" id="PS50887"/>
    </source>
</evidence>
<dbReference type="SMART" id="SM00267">
    <property type="entry name" value="GGDEF"/>
    <property type="match status" value="1"/>
</dbReference>
<dbReference type="Gene3D" id="3.30.70.270">
    <property type="match status" value="1"/>
</dbReference>
<evidence type="ECO:0000256" key="1">
    <source>
        <dbReference type="SAM" id="Phobius"/>
    </source>
</evidence>
<comment type="caution">
    <text evidence="3">The sequence shown here is derived from an EMBL/GenBank/DDBJ whole genome shotgun (WGS) entry which is preliminary data.</text>
</comment>